<accession>A0A2B4S9I7</accession>
<evidence type="ECO:0000256" key="1">
    <source>
        <dbReference type="SAM" id="MobiDB-lite"/>
    </source>
</evidence>
<dbReference type="Proteomes" id="UP000225706">
    <property type="component" value="Unassembled WGS sequence"/>
</dbReference>
<proteinExistence type="predicted"/>
<dbReference type="InterPro" id="IPR043502">
    <property type="entry name" value="DNA/RNA_pol_sf"/>
</dbReference>
<dbReference type="PANTHER" id="PTHR47331:SF5">
    <property type="entry name" value="RIBONUCLEASE H"/>
    <property type="match status" value="1"/>
</dbReference>
<dbReference type="AlphaFoldDB" id="A0A2B4S9I7"/>
<evidence type="ECO:0000313" key="3">
    <source>
        <dbReference type="Proteomes" id="UP000225706"/>
    </source>
</evidence>
<feature type="compositionally biased region" description="Polar residues" evidence="1">
    <location>
        <begin position="276"/>
        <end position="293"/>
    </location>
</feature>
<dbReference type="EMBL" id="LSMT01000151">
    <property type="protein sequence ID" value="PFX25460.1"/>
    <property type="molecule type" value="Genomic_DNA"/>
</dbReference>
<dbReference type="SUPFAM" id="SSF56672">
    <property type="entry name" value="DNA/RNA polymerases"/>
    <property type="match status" value="1"/>
</dbReference>
<evidence type="ECO:0008006" key="4">
    <source>
        <dbReference type="Google" id="ProtNLM"/>
    </source>
</evidence>
<dbReference type="Pfam" id="PF05380">
    <property type="entry name" value="Peptidase_A17"/>
    <property type="match status" value="1"/>
</dbReference>
<reference evidence="3" key="1">
    <citation type="journal article" date="2017" name="bioRxiv">
        <title>Comparative analysis of the genomes of Stylophora pistillata and Acropora digitifera provides evidence for extensive differences between species of corals.</title>
        <authorList>
            <person name="Voolstra C.R."/>
            <person name="Li Y."/>
            <person name="Liew Y.J."/>
            <person name="Baumgarten S."/>
            <person name="Zoccola D."/>
            <person name="Flot J.-F."/>
            <person name="Tambutte S."/>
            <person name="Allemand D."/>
            <person name="Aranda M."/>
        </authorList>
    </citation>
    <scope>NUCLEOTIDE SEQUENCE [LARGE SCALE GENOMIC DNA]</scope>
</reference>
<sequence length="1212" mass="137844">MSVVSAPASVRNKTPSELDFEATPKTVKPSQDIISLQAKQAELSSLVINQQKISNLPVKEPPIFSGDYFEYPAFVTAFDSIICSNVPSNKDRLYFLEKYTTGKANQVVKGFLAMNSERAYERARNMLDHRFGNPVHVAEAYKTSLRRWPKIDDGDSRSLQNFSDFLVRCEEAMKAMQSMGDLDSTENLRLVSSKLPSYAAVKWCRHAHETQTKYKKIVKFGALVNFVREEAELANDPVSSPDSLKAERKKTGTQPKWGWRNKSKKNDDSSWSSNSFATSSTPPVSSPKQQADQSDQTCPLCIGRHALVKCGKFLKKPVDERSEFIRTKVVAHSLAAGSTNVITNCRIIQVILFHKNNPEKTAKVYALLDDASDTTFVTTQVQHKLGINGVQTSLDLSTMFGRQRIAVKRIDGLVVERLDKRTEVELPKTYARQTIPSRRDQILRPETVTSWPHLKRIEGKIPPYDDDVAIGLLIACNCPRAIKPVEVIRGKGEEPYAVQTLLGWSIVGPVAASDTSKDGHALDSTCHRVMTREVISGPSDSANQLSFVFHGKTKEVINSLALNQMFELDFVEDKTRSKQSLSQEDRKFIEIAEKGIKHLKDGHYELPLPLKNATIELPNNKTAALRRLSQLKRRFEDQGGQKYSADYMEFLKKLIKNGYAEKVPKMSQSENTPRVQIKEKRNVWYIPHHGVYHPKKPNKIRVVFDCAAEFEKAMFHQVKVDEEYRDLLRFLWWENGDLTKSPREYRMTVHLFGANSSPGCANFTLKSTANDFENEFGASAADFLRNDFYVDDGLKSVPLVDDAVKLIVNVKKMCSRGGFRLHKFVSNGKEVIRRIPEQDRADGVKELDLDLDSLPLERALGVHWCVESDCFQFTIVLPDKPCTRRGILSTVSSIFDTLGFVAPLLLDGKSILQELCRHEIGWDDPVPDNVKAKWEKWRADLLKIQRISIPRCYKPNSFGRVMNAQLHHFSDASVKGYSHSSYLRLVDETQTVHCSFVMATSRVAPLKPVTIPRLELTAAVCSVRISQQLRQELELTIDQEYFWTDSRVVLGYIANESRRFHVFVANRVQEIQENTCIDQWKYIESKQNPADEAPCGLKTQELLNSRWLSTPAFLWKNEAQWQTISEEDHQLQESDPEVKRTVAMATTTSAQGTLIPSEKPSLVERVEYFSDWYRARRAVALCQSYVRILRDLVLKNHKKQCIHEKKTSTRRQ</sequence>
<keyword evidence="3" id="KW-1185">Reference proteome</keyword>
<gene>
    <name evidence="2" type="ORF">AWC38_SpisGene9920</name>
</gene>
<protein>
    <recommendedName>
        <fullName evidence="4">Peptidase aspartic putative domain-containing protein</fullName>
    </recommendedName>
</protein>
<dbReference type="Pfam" id="PF03564">
    <property type="entry name" value="DUF1759"/>
    <property type="match status" value="1"/>
</dbReference>
<dbReference type="InterPro" id="IPR005312">
    <property type="entry name" value="DUF1759"/>
</dbReference>
<feature type="region of interest" description="Disordered" evidence="1">
    <location>
        <begin position="1"/>
        <end position="23"/>
    </location>
</feature>
<dbReference type="PANTHER" id="PTHR47331">
    <property type="entry name" value="PHD-TYPE DOMAIN-CONTAINING PROTEIN"/>
    <property type="match status" value="1"/>
</dbReference>
<dbReference type="InterPro" id="IPR008042">
    <property type="entry name" value="Retrotrans_Pao"/>
</dbReference>
<organism evidence="2 3">
    <name type="scientific">Stylophora pistillata</name>
    <name type="common">Smooth cauliflower coral</name>
    <dbReference type="NCBI Taxonomy" id="50429"/>
    <lineage>
        <taxon>Eukaryota</taxon>
        <taxon>Metazoa</taxon>
        <taxon>Cnidaria</taxon>
        <taxon>Anthozoa</taxon>
        <taxon>Hexacorallia</taxon>
        <taxon>Scleractinia</taxon>
        <taxon>Astrocoeniina</taxon>
        <taxon>Pocilloporidae</taxon>
        <taxon>Stylophora</taxon>
    </lineage>
</organism>
<evidence type="ECO:0000313" key="2">
    <source>
        <dbReference type="EMBL" id="PFX25460.1"/>
    </source>
</evidence>
<comment type="caution">
    <text evidence="2">The sequence shown here is derived from an EMBL/GenBank/DDBJ whole genome shotgun (WGS) entry which is preliminary data.</text>
</comment>
<name>A0A2B4S9I7_STYPI</name>
<dbReference type="OrthoDB" id="5986954at2759"/>
<dbReference type="STRING" id="50429.A0A2B4S9I7"/>
<feature type="region of interest" description="Disordered" evidence="1">
    <location>
        <begin position="235"/>
        <end position="293"/>
    </location>
</feature>